<accession>A0AAV7VC95</accession>
<gene>
    <name evidence="1" type="ORF">NDU88_003026</name>
</gene>
<reference evidence="1" key="1">
    <citation type="journal article" date="2022" name="bioRxiv">
        <title>Sequencing and chromosome-scale assembly of the giantPleurodeles waltlgenome.</title>
        <authorList>
            <person name="Brown T."/>
            <person name="Elewa A."/>
            <person name="Iarovenko S."/>
            <person name="Subramanian E."/>
            <person name="Araus A.J."/>
            <person name="Petzold A."/>
            <person name="Susuki M."/>
            <person name="Suzuki K.-i.T."/>
            <person name="Hayashi T."/>
            <person name="Toyoda A."/>
            <person name="Oliveira C."/>
            <person name="Osipova E."/>
            <person name="Leigh N.D."/>
            <person name="Simon A."/>
            <person name="Yun M.H."/>
        </authorList>
    </citation>
    <scope>NUCLEOTIDE SEQUENCE</scope>
    <source>
        <strain evidence="1">20211129_DDA</strain>
        <tissue evidence="1">Liver</tissue>
    </source>
</reference>
<organism evidence="1 2">
    <name type="scientific">Pleurodeles waltl</name>
    <name type="common">Iberian ribbed newt</name>
    <dbReference type="NCBI Taxonomy" id="8319"/>
    <lineage>
        <taxon>Eukaryota</taxon>
        <taxon>Metazoa</taxon>
        <taxon>Chordata</taxon>
        <taxon>Craniata</taxon>
        <taxon>Vertebrata</taxon>
        <taxon>Euteleostomi</taxon>
        <taxon>Amphibia</taxon>
        <taxon>Batrachia</taxon>
        <taxon>Caudata</taxon>
        <taxon>Salamandroidea</taxon>
        <taxon>Salamandridae</taxon>
        <taxon>Pleurodelinae</taxon>
        <taxon>Pleurodeles</taxon>
    </lineage>
</organism>
<dbReference type="EMBL" id="JANPWB010000003">
    <property type="protein sequence ID" value="KAJ1199188.1"/>
    <property type="molecule type" value="Genomic_DNA"/>
</dbReference>
<dbReference type="Proteomes" id="UP001066276">
    <property type="component" value="Chromosome 2_1"/>
</dbReference>
<comment type="caution">
    <text evidence="1">The sequence shown here is derived from an EMBL/GenBank/DDBJ whole genome shotgun (WGS) entry which is preliminary data.</text>
</comment>
<protein>
    <submittedName>
        <fullName evidence="1">Uncharacterized protein</fullName>
    </submittedName>
</protein>
<keyword evidence="2" id="KW-1185">Reference proteome</keyword>
<proteinExistence type="predicted"/>
<evidence type="ECO:0000313" key="1">
    <source>
        <dbReference type="EMBL" id="KAJ1199188.1"/>
    </source>
</evidence>
<dbReference type="AlphaFoldDB" id="A0AAV7VC95"/>
<sequence length="126" mass="14078">MLGERGTLDSHTPHQDLARPLPCGPGALSLLQFTKTAALTLAGGGRMVPWHKASCRMLVGQQTGFSAFRALGVFGAQKDRRTNAMRRDFSSFYLLLPLPVQLNNLCSRLRCNYYHMKANYPNFEHP</sequence>
<name>A0AAV7VC95_PLEWA</name>
<evidence type="ECO:0000313" key="2">
    <source>
        <dbReference type="Proteomes" id="UP001066276"/>
    </source>
</evidence>